<feature type="transmembrane region" description="Helical" evidence="2">
    <location>
        <begin position="31"/>
        <end position="49"/>
    </location>
</feature>
<dbReference type="STRING" id="298654.FraEuI1c_6792"/>
<feature type="domain" description="DUF58" evidence="3">
    <location>
        <begin position="190"/>
        <end position="305"/>
    </location>
</feature>
<evidence type="ECO:0000256" key="1">
    <source>
        <dbReference type="SAM" id="MobiDB-lite"/>
    </source>
</evidence>
<keyword evidence="5" id="KW-1185">Reference proteome</keyword>
<dbReference type="KEGG" id="fri:FraEuI1c_6792"/>
<gene>
    <name evidence="4" type="ordered locus">FraEuI1c_6792</name>
</gene>
<proteinExistence type="predicted"/>
<protein>
    <recommendedName>
        <fullName evidence="3">DUF58 domain-containing protein</fullName>
    </recommendedName>
</protein>
<keyword evidence="2" id="KW-0812">Transmembrane</keyword>
<dbReference type="OrthoDB" id="9812729at2"/>
<feature type="region of interest" description="Disordered" evidence="1">
    <location>
        <begin position="156"/>
        <end position="183"/>
    </location>
</feature>
<keyword evidence="2" id="KW-0472">Membrane</keyword>
<dbReference type="PANTHER" id="PTHR34351:SF1">
    <property type="entry name" value="SLR1927 PROTEIN"/>
    <property type="match status" value="1"/>
</dbReference>
<dbReference type="EMBL" id="CP002299">
    <property type="protein sequence ID" value="ADP84761.1"/>
    <property type="molecule type" value="Genomic_DNA"/>
</dbReference>
<dbReference type="RefSeq" id="WP_013427872.1">
    <property type="nucleotide sequence ID" value="NC_014666.1"/>
</dbReference>
<dbReference type="InterPro" id="IPR002881">
    <property type="entry name" value="DUF58"/>
</dbReference>
<reference evidence="4 5" key="1">
    <citation type="submission" date="2010-10" db="EMBL/GenBank/DDBJ databases">
        <title>Complete sequence of Frankia sp. EuI1c.</title>
        <authorList>
            <consortium name="US DOE Joint Genome Institute"/>
            <person name="Lucas S."/>
            <person name="Copeland A."/>
            <person name="Lapidus A."/>
            <person name="Cheng J.-F."/>
            <person name="Bruce D."/>
            <person name="Goodwin L."/>
            <person name="Pitluck S."/>
            <person name="Chertkov O."/>
            <person name="Detter J.C."/>
            <person name="Han C."/>
            <person name="Tapia R."/>
            <person name="Land M."/>
            <person name="Hauser L."/>
            <person name="Jeffries C."/>
            <person name="Kyrpides N."/>
            <person name="Ivanova N."/>
            <person name="Mikhailova N."/>
            <person name="Beauchemin N."/>
            <person name="Sen A."/>
            <person name="Sur S.A."/>
            <person name="Gtari M."/>
            <person name="Wall L."/>
            <person name="Tisa L."/>
            <person name="Woyke T."/>
        </authorList>
    </citation>
    <scope>NUCLEOTIDE SEQUENCE [LARGE SCALE GENOMIC DNA]</scope>
    <source>
        <strain evidence="5">DSM 45817 / CECT 9037 / EuI1c</strain>
    </source>
</reference>
<dbReference type="InParanoid" id="E3JDJ5"/>
<organism evidence="4 5">
    <name type="scientific">Pseudofrankia inefficax (strain DSM 45817 / CECT 9037 / DDB 130130 / EuI1c)</name>
    <name type="common">Frankia inefficax</name>
    <dbReference type="NCBI Taxonomy" id="298654"/>
    <lineage>
        <taxon>Bacteria</taxon>
        <taxon>Bacillati</taxon>
        <taxon>Actinomycetota</taxon>
        <taxon>Actinomycetes</taxon>
        <taxon>Frankiales</taxon>
        <taxon>Frankiaceae</taxon>
        <taxon>Pseudofrankia</taxon>
    </lineage>
</organism>
<dbReference type="AlphaFoldDB" id="E3JDJ5"/>
<name>E3JDJ5_PSEI1</name>
<evidence type="ECO:0000256" key="2">
    <source>
        <dbReference type="SAM" id="Phobius"/>
    </source>
</evidence>
<evidence type="ECO:0000313" key="5">
    <source>
        <dbReference type="Proteomes" id="UP000002484"/>
    </source>
</evidence>
<keyword evidence="2" id="KW-1133">Transmembrane helix</keyword>
<dbReference type="eggNOG" id="COG1721">
    <property type="taxonomic scope" value="Bacteria"/>
</dbReference>
<dbReference type="Pfam" id="PF01882">
    <property type="entry name" value="DUF58"/>
    <property type="match status" value="1"/>
</dbReference>
<evidence type="ECO:0000259" key="3">
    <source>
        <dbReference type="Pfam" id="PF01882"/>
    </source>
</evidence>
<evidence type="ECO:0000313" key="4">
    <source>
        <dbReference type="EMBL" id="ADP84761.1"/>
    </source>
</evidence>
<accession>E3JDJ5</accession>
<feature type="transmembrane region" description="Helical" evidence="2">
    <location>
        <begin position="7"/>
        <end position="25"/>
    </location>
</feature>
<dbReference type="PANTHER" id="PTHR34351">
    <property type="entry name" value="SLR1927 PROTEIN-RELATED"/>
    <property type="match status" value="1"/>
</dbReference>
<sequence length="381" mass="39538">MITRSGVAVAAIAVVFGIAGILLGYPELVVVAAAAALALLVAGAWLLAAPDVAISREIHPERVVEGEEAYALLTVTNVSGRRCPPIQAAERVAGTEVGVALPALAAGGTTQRTYPIPTPRRGVYEIGPLVIAHSDPLRLVYTGRALPERSTLRVRPRVHPVPPLPTGGSPDLEGATSDTAPRGGVAFHSLREYVRGDDPRLIHWPSTARTRTRMVRHNVVPNEPTMLVVLDTSAGPYADDSFEDAVRVAASLVVASHTHRFPVQLRTTGGDRVAAGQGTDSVDQALDLLAGVTPSSTDPGLPALLGMAPDQTGVALGAVTGQPVGSQLAAVTAARARFTMATLIMVGDPLGGRGPRINGALVVNVRTSDDFAAAWTARAAR</sequence>
<dbReference type="Proteomes" id="UP000002484">
    <property type="component" value="Chromosome"/>
</dbReference>
<dbReference type="HOGENOM" id="CLU_026152_4_2_11"/>